<dbReference type="PANTHER" id="PTHR43381">
    <property type="entry name" value="TRANSLATION INITIATION FACTOR IF-2-RELATED"/>
    <property type="match status" value="1"/>
</dbReference>
<dbReference type="Pfam" id="PF11987">
    <property type="entry name" value="IF-2"/>
    <property type="match status" value="1"/>
</dbReference>
<dbReference type="CDD" id="cd03703">
    <property type="entry name" value="aeIF5B_II"/>
    <property type="match status" value="1"/>
</dbReference>
<dbReference type="CDD" id="cd01887">
    <property type="entry name" value="IF2_eIF5B"/>
    <property type="match status" value="1"/>
</dbReference>
<feature type="region of interest" description="Disordered" evidence="8">
    <location>
        <begin position="1"/>
        <end position="459"/>
    </location>
</feature>
<dbReference type="Proteomes" id="UP001610335">
    <property type="component" value="Unassembled WGS sequence"/>
</dbReference>
<evidence type="ECO:0000256" key="3">
    <source>
        <dbReference type="ARBA" id="ARBA00022540"/>
    </source>
</evidence>
<dbReference type="InterPro" id="IPR000795">
    <property type="entry name" value="T_Tr_GTP-bd_dom"/>
</dbReference>
<feature type="compositionally biased region" description="Basic and acidic residues" evidence="8">
    <location>
        <begin position="332"/>
        <end position="353"/>
    </location>
</feature>
<dbReference type="InterPro" id="IPR005225">
    <property type="entry name" value="Small_GTP-bd"/>
</dbReference>
<feature type="compositionally biased region" description="Basic residues" evidence="8">
    <location>
        <begin position="56"/>
        <end position="65"/>
    </location>
</feature>
<dbReference type="PROSITE" id="PS51722">
    <property type="entry name" value="G_TR_2"/>
    <property type="match status" value="1"/>
</dbReference>
<evidence type="ECO:0000256" key="5">
    <source>
        <dbReference type="ARBA" id="ARBA00022917"/>
    </source>
</evidence>
<evidence type="ECO:0000313" key="11">
    <source>
        <dbReference type="Proteomes" id="UP001610335"/>
    </source>
</evidence>
<dbReference type="InterPro" id="IPR015760">
    <property type="entry name" value="TIF_IF2"/>
</dbReference>
<dbReference type="NCBIfam" id="TIGR00231">
    <property type="entry name" value="small_GTP"/>
    <property type="match status" value="1"/>
</dbReference>
<dbReference type="Gene3D" id="3.40.50.10050">
    <property type="entry name" value="Translation initiation factor IF- 2, domain 3"/>
    <property type="match status" value="1"/>
</dbReference>
<feature type="compositionally biased region" description="Basic and acidic residues" evidence="8">
    <location>
        <begin position="208"/>
        <end position="282"/>
    </location>
</feature>
<keyword evidence="6" id="KW-0342">GTP-binding</keyword>
<feature type="compositionally biased region" description="Acidic residues" evidence="8">
    <location>
        <begin position="412"/>
        <end position="430"/>
    </location>
</feature>
<dbReference type="SUPFAM" id="SSF52156">
    <property type="entry name" value="Initiation factor IF2/eIF5b, domain 3"/>
    <property type="match status" value="1"/>
</dbReference>
<evidence type="ECO:0000256" key="4">
    <source>
        <dbReference type="ARBA" id="ARBA00022741"/>
    </source>
</evidence>
<name>A0ABR4IJ13_9EURO</name>
<feature type="compositionally biased region" description="Basic and acidic residues" evidence="8">
    <location>
        <begin position="372"/>
        <end position="385"/>
    </location>
</feature>
<evidence type="ECO:0000256" key="7">
    <source>
        <dbReference type="ARBA" id="ARBA00032478"/>
    </source>
</evidence>
<dbReference type="SUPFAM" id="SSF50447">
    <property type="entry name" value="Translation proteins"/>
    <property type="match status" value="1"/>
</dbReference>
<dbReference type="Gene3D" id="2.40.30.10">
    <property type="entry name" value="Translation factors"/>
    <property type="match status" value="2"/>
</dbReference>
<evidence type="ECO:0000256" key="1">
    <source>
        <dbReference type="ARBA" id="ARBA00007733"/>
    </source>
</evidence>
<protein>
    <recommendedName>
        <fullName evidence="2">Eukaryotic translation initiation factor 5B</fullName>
    </recommendedName>
    <alternativeName>
        <fullName evidence="7">Translation initiation factor IF-2</fullName>
    </alternativeName>
</protein>
<dbReference type="Pfam" id="PF00009">
    <property type="entry name" value="GTP_EFTU"/>
    <property type="match status" value="1"/>
</dbReference>
<dbReference type="InterPro" id="IPR027417">
    <property type="entry name" value="P-loop_NTPase"/>
</dbReference>
<comment type="similarity">
    <text evidence="1">Belongs to the TRAFAC class translation factor GTPase superfamily. Classic translation factor GTPase family. IF-2 subfamily.</text>
</comment>
<dbReference type="Pfam" id="PF14578">
    <property type="entry name" value="GTP_EFTU_D4"/>
    <property type="match status" value="1"/>
</dbReference>
<comment type="caution">
    <text evidence="10">The sequence shown here is derived from an EMBL/GenBank/DDBJ whole genome shotgun (WGS) entry which is preliminary data.</text>
</comment>
<feature type="compositionally biased region" description="Acidic residues" evidence="8">
    <location>
        <begin position="71"/>
        <end position="84"/>
    </location>
</feature>
<feature type="compositionally biased region" description="Basic and acidic residues" evidence="8">
    <location>
        <begin position="134"/>
        <end position="159"/>
    </location>
</feature>
<keyword evidence="11" id="KW-1185">Reference proteome</keyword>
<keyword evidence="3" id="KW-0396">Initiation factor</keyword>
<dbReference type="SUPFAM" id="SSF52540">
    <property type="entry name" value="P-loop containing nucleoside triphosphate hydrolases"/>
    <property type="match status" value="1"/>
</dbReference>
<feature type="compositionally biased region" description="Basic and acidic residues" evidence="8">
    <location>
        <begin position="300"/>
        <end position="310"/>
    </location>
</feature>
<dbReference type="PANTHER" id="PTHR43381:SF4">
    <property type="entry name" value="EUKARYOTIC TRANSLATION INITIATION FACTOR 5B"/>
    <property type="match status" value="1"/>
</dbReference>
<dbReference type="NCBIfam" id="NF003078">
    <property type="entry name" value="PRK04004.1"/>
    <property type="match status" value="1"/>
</dbReference>
<dbReference type="InterPro" id="IPR023115">
    <property type="entry name" value="TIF_IF2_dom3"/>
</dbReference>
<keyword evidence="4" id="KW-0547">Nucleotide-binding</keyword>
<evidence type="ECO:0000313" key="10">
    <source>
        <dbReference type="EMBL" id="KAL2826813.1"/>
    </source>
</evidence>
<dbReference type="Gene3D" id="3.40.50.300">
    <property type="entry name" value="P-loop containing nucleotide triphosphate hydrolases"/>
    <property type="match status" value="1"/>
</dbReference>
<keyword evidence="5" id="KW-0648">Protein biosynthesis</keyword>
<proteinExistence type="inferred from homology"/>
<evidence type="ECO:0000259" key="9">
    <source>
        <dbReference type="PROSITE" id="PS51722"/>
    </source>
</evidence>
<dbReference type="InterPro" id="IPR029459">
    <property type="entry name" value="EFTU-type"/>
</dbReference>
<dbReference type="InterPro" id="IPR036925">
    <property type="entry name" value="TIF_IF2_dom3_sf"/>
</dbReference>
<reference evidence="10 11" key="1">
    <citation type="submission" date="2024-07" db="EMBL/GenBank/DDBJ databases">
        <title>Section-level genome sequencing and comparative genomics of Aspergillus sections Usti and Cavernicolus.</title>
        <authorList>
            <consortium name="Lawrence Berkeley National Laboratory"/>
            <person name="Nybo J.L."/>
            <person name="Vesth T.C."/>
            <person name="Theobald S."/>
            <person name="Frisvad J.C."/>
            <person name="Larsen T.O."/>
            <person name="Kjaerboelling I."/>
            <person name="Rothschild-Mancinelli K."/>
            <person name="Lyhne E.K."/>
            <person name="Kogle M.E."/>
            <person name="Barry K."/>
            <person name="Clum A."/>
            <person name="Na H."/>
            <person name="Ledsgaard L."/>
            <person name="Lin J."/>
            <person name="Lipzen A."/>
            <person name="Kuo A."/>
            <person name="Riley R."/>
            <person name="Mondo S."/>
            <person name="LaButti K."/>
            <person name="Haridas S."/>
            <person name="Pangalinan J."/>
            <person name="Salamov A.A."/>
            <person name="Simmons B.A."/>
            <person name="Magnuson J.K."/>
            <person name="Chen J."/>
            <person name="Drula E."/>
            <person name="Henrissat B."/>
            <person name="Wiebenga A."/>
            <person name="Lubbers R.J."/>
            <person name="Gomes A.C."/>
            <person name="Makela M.R."/>
            <person name="Stajich J."/>
            <person name="Grigoriev I.V."/>
            <person name="Mortensen U.H."/>
            <person name="De vries R.P."/>
            <person name="Baker S.E."/>
            <person name="Andersen M.R."/>
        </authorList>
    </citation>
    <scope>NUCLEOTIDE SEQUENCE [LARGE SCALE GENOMIC DNA]</scope>
    <source>
        <strain evidence="10 11">CBS 600.67</strain>
    </source>
</reference>
<gene>
    <name evidence="10" type="ORF">BDW59DRAFT_60933</name>
</gene>
<evidence type="ECO:0000256" key="6">
    <source>
        <dbReference type="ARBA" id="ARBA00023134"/>
    </source>
</evidence>
<feature type="domain" description="Tr-type G" evidence="9">
    <location>
        <begin position="464"/>
        <end position="682"/>
    </location>
</feature>
<evidence type="ECO:0000256" key="8">
    <source>
        <dbReference type="SAM" id="MobiDB-lite"/>
    </source>
</evidence>
<feature type="compositionally biased region" description="Basic and acidic residues" evidence="8">
    <location>
        <begin position="440"/>
        <end position="459"/>
    </location>
</feature>
<feature type="compositionally biased region" description="Low complexity" evidence="8">
    <location>
        <begin position="27"/>
        <end position="39"/>
    </location>
</feature>
<dbReference type="InterPro" id="IPR009000">
    <property type="entry name" value="Transl_B-barrel_sf"/>
</dbReference>
<dbReference type="PRINTS" id="PR00315">
    <property type="entry name" value="ELONGATNFCT"/>
</dbReference>
<evidence type="ECO:0000256" key="2">
    <source>
        <dbReference type="ARBA" id="ARBA00013824"/>
    </source>
</evidence>
<dbReference type="EMBL" id="JBFXLS010000028">
    <property type="protein sequence ID" value="KAL2826813.1"/>
    <property type="molecule type" value="Genomic_DNA"/>
</dbReference>
<organism evidence="10 11">
    <name type="scientific">Aspergillus cavernicola</name>
    <dbReference type="NCBI Taxonomy" id="176166"/>
    <lineage>
        <taxon>Eukaryota</taxon>
        <taxon>Fungi</taxon>
        <taxon>Dikarya</taxon>
        <taxon>Ascomycota</taxon>
        <taxon>Pezizomycotina</taxon>
        <taxon>Eurotiomycetes</taxon>
        <taxon>Eurotiomycetidae</taxon>
        <taxon>Eurotiales</taxon>
        <taxon>Aspergillaceae</taxon>
        <taxon>Aspergillus</taxon>
        <taxon>Aspergillus subgen. Nidulantes</taxon>
    </lineage>
</organism>
<sequence length="1058" mass="117266">MAPKKKGGRKQEEDWEAEMGESIPAAGGDSPDQDSPAPADGEDGGSGAGGLLAALRKNKTKKAKKGRPENDFVEGEDPSAEDGNADFTSKQPEEGTFDEDDVFAGKKQKPIKAVAPLPKEDEDDDSGHRVKTKKEKEREKKEREKQRKREQAAAKKKTTETNQPQEPKPVAKKEETAAPTPAPAVPEPTGGKKKKVPAHLAAIQRQQDALKKQRDEEERLLAEEKAAEEARLRLAEEEDQKKEEARQRKKEKEKERKEQLRREGKLLTKAQKDAKDHNELRLKQMLAAGAGKVAGLEEPSAEKKRPVYDNRKKKGPKKHEEDLEAAAARAKAQREAEDERRRKEEENKAKAEAEAAAEAAAAREEGEDIDDWEKAAEAEDVKDSWDAPSDEEDEPTATETLPERPAAKSAQDDEDESDDESDEDSDDEEQTAAQKAIAQRKAEAAERRKRQHEEALAARSKDDLRSPICCILGHVDTGKTKLLDKIRQTNVQEGEAGGITQQIGATYFPVDSLRQKTNVVNKDGSFDFNIPGLLVIDTPGHESFSNLRSRGSSLCNIAILVVDIMHGLEPQTLESMKLLRDRRTPFIVALNKIDRLYGWKKIDNNGFQESLAMQSKGVQNEFRTRLERTKVLFAEQGFNSELYSENKSMARNVSLVPTSAHTGEGIPDMLKLLTILTQERMTNALMYLSEVECTVLEVKVIEGLGTTIDVVLSNGVLKEGDRIVLCGLNGPISTNIRALLTPAPLKELRLKSQYVHNKEVKAALGVKIAANDLESAIAGSRLMVVGPDDDEEDVEEEVMSDLENLLSKVSKDQRGVSVQASTLGSLEALLEFLRVSKIPVANISIGPVYKRDVMMCGAMLEKAKEYAVMLCFDVKVDKDAQAYADEVGVKVFTADIIYHLFDDFTKHMAELTERKKEEAKLLAVFPCVLKTVAVFNKKDPIVIGIDVVEGSLRLHTPISAIKTNATTGAKEIVELGRVAGIERDHKPITICKRGQPSVAVKIDGSNQPMYGRHLEESDTLYSHISRKSIDTLKEFYRADVSMEEWALVKKLKPVFDIP</sequence>
<accession>A0ABR4IJ13</accession>